<evidence type="ECO:0000256" key="4">
    <source>
        <dbReference type="ARBA" id="ARBA00022535"/>
    </source>
</evidence>
<dbReference type="PROSITE" id="PS00108">
    <property type="entry name" value="PROTEIN_KINASE_ST"/>
    <property type="match status" value="1"/>
</dbReference>
<dbReference type="InterPro" id="IPR014710">
    <property type="entry name" value="RmlC-like_jellyroll"/>
</dbReference>
<dbReference type="PRINTS" id="PR00103">
    <property type="entry name" value="CAMPKINASE"/>
</dbReference>
<evidence type="ECO:0000256" key="5">
    <source>
        <dbReference type="ARBA" id="ARBA00022679"/>
    </source>
</evidence>
<reference evidence="16" key="1">
    <citation type="submission" date="2021-01" db="EMBL/GenBank/DDBJ databases">
        <authorList>
            <person name="Corre E."/>
            <person name="Pelletier E."/>
            <person name="Niang G."/>
            <person name="Scheremetjew M."/>
            <person name="Finn R."/>
            <person name="Kale V."/>
            <person name="Holt S."/>
            <person name="Cochrane G."/>
            <person name="Meng A."/>
            <person name="Brown T."/>
            <person name="Cohen L."/>
        </authorList>
    </citation>
    <scope>NUCLEOTIDE SEQUENCE</scope>
    <source>
        <strain evidence="16">GSBS06</strain>
    </source>
</reference>
<dbReference type="FunFam" id="1.10.510.10:FF:000210">
    <property type="entry name" value="Non-specific serine/threonine protein kinase"/>
    <property type="match status" value="1"/>
</dbReference>
<evidence type="ECO:0000256" key="2">
    <source>
        <dbReference type="ARBA" id="ARBA00012428"/>
    </source>
</evidence>
<dbReference type="GO" id="GO:0005524">
    <property type="term" value="F:ATP binding"/>
    <property type="evidence" value="ECO:0007669"/>
    <property type="project" value="UniProtKB-UniRule"/>
</dbReference>
<dbReference type="Gene3D" id="2.60.120.10">
    <property type="entry name" value="Jelly Rolls"/>
    <property type="match status" value="3"/>
</dbReference>
<evidence type="ECO:0000256" key="7">
    <source>
        <dbReference type="ARBA" id="ARBA00022777"/>
    </source>
</evidence>
<evidence type="ECO:0000256" key="1">
    <source>
        <dbReference type="ARBA" id="ARBA00006352"/>
    </source>
</evidence>
<keyword evidence="7" id="KW-0418">Kinase</keyword>
<proteinExistence type="inferred from homology"/>
<dbReference type="InterPro" id="IPR000595">
    <property type="entry name" value="cNMP-bd_dom"/>
</dbReference>
<evidence type="ECO:0000256" key="8">
    <source>
        <dbReference type="ARBA" id="ARBA00022840"/>
    </source>
</evidence>
<keyword evidence="5" id="KW-0808">Transferase</keyword>
<evidence type="ECO:0000256" key="3">
    <source>
        <dbReference type="ARBA" id="ARBA00022527"/>
    </source>
</evidence>
<dbReference type="Gene3D" id="3.30.200.20">
    <property type="entry name" value="Phosphorylase Kinase, domain 1"/>
    <property type="match status" value="1"/>
</dbReference>
<comment type="similarity">
    <text evidence="1">Belongs to the protein kinase superfamily. AGC Ser/Thr protein kinase family. cGMP subfamily.</text>
</comment>
<comment type="catalytic activity">
    <reaction evidence="10">
        <text>L-threonyl-[protein] + ATP = O-phospho-L-threonyl-[protein] + ADP + H(+)</text>
        <dbReference type="Rhea" id="RHEA:46608"/>
        <dbReference type="Rhea" id="RHEA-COMP:11060"/>
        <dbReference type="Rhea" id="RHEA-COMP:11605"/>
        <dbReference type="ChEBI" id="CHEBI:15378"/>
        <dbReference type="ChEBI" id="CHEBI:30013"/>
        <dbReference type="ChEBI" id="CHEBI:30616"/>
        <dbReference type="ChEBI" id="CHEBI:61977"/>
        <dbReference type="ChEBI" id="CHEBI:456216"/>
        <dbReference type="EC" id="2.7.11.12"/>
    </reaction>
</comment>
<feature type="domain" description="Cyclic nucleotide-binding" evidence="14">
    <location>
        <begin position="100"/>
        <end position="198"/>
    </location>
</feature>
<feature type="domain" description="Cyclic nucleotide-binding" evidence="14">
    <location>
        <begin position="223"/>
        <end position="315"/>
    </location>
</feature>
<dbReference type="PROSITE" id="PS51285">
    <property type="entry name" value="AGC_KINASE_CTER"/>
    <property type="match status" value="1"/>
</dbReference>
<dbReference type="InterPro" id="IPR017441">
    <property type="entry name" value="Protein_kinase_ATP_BS"/>
</dbReference>
<dbReference type="AlphaFoldDB" id="A0A7S3V066"/>
<dbReference type="EMBL" id="HBIN01016913">
    <property type="protein sequence ID" value="CAE0442768.1"/>
    <property type="molecule type" value="Transcribed_RNA"/>
</dbReference>
<evidence type="ECO:0000256" key="12">
    <source>
        <dbReference type="PROSITE-ProRule" id="PRU10141"/>
    </source>
</evidence>
<feature type="domain" description="AGC-kinase C-terminal" evidence="15">
    <location>
        <begin position="726"/>
        <end position="786"/>
    </location>
</feature>
<dbReference type="GO" id="GO:0004691">
    <property type="term" value="F:cAMP-dependent protein kinase activity"/>
    <property type="evidence" value="ECO:0007669"/>
    <property type="project" value="TreeGrafter"/>
</dbReference>
<keyword evidence="3" id="KW-0723">Serine/threonine-protein kinase</keyword>
<dbReference type="GO" id="GO:0004692">
    <property type="term" value="F:cGMP-dependent protein kinase activity"/>
    <property type="evidence" value="ECO:0007669"/>
    <property type="project" value="UniProtKB-EC"/>
</dbReference>
<evidence type="ECO:0000256" key="11">
    <source>
        <dbReference type="ARBA" id="ARBA00047462"/>
    </source>
</evidence>
<dbReference type="GO" id="GO:0005952">
    <property type="term" value="C:cAMP-dependent protein kinase complex"/>
    <property type="evidence" value="ECO:0007669"/>
    <property type="project" value="TreeGrafter"/>
</dbReference>
<evidence type="ECO:0000259" key="14">
    <source>
        <dbReference type="PROSITE" id="PS50042"/>
    </source>
</evidence>
<name>A0A7S3V066_9STRA</name>
<dbReference type="PROSITE" id="PS50042">
    <property type="entry name" value="CNMP_BINDING_3"/>
    <property type="match status" value="3"/>
</dbReference>
<feature type="domain" description="Cyclic nucleotide-binding" evidence="14">
    <location>
        <begin position="339"/>
        <end position="453"/>
    </location>
</feature>
<dbReference type="Pfam" id="PF00069">
    <property type="entry name" value="Pkinase"/>
    <property type="match status" value="1"/>
</dbReference>
<dbReference type="PANTHER" id="PTHR24353">
    <property type="entry name" value="CYCLIC NUCLEOTIDE-DEPENDENT PROTEIN KINASE"/>
    <property type="match status" value="1"/>
</dbReference>
<feature type="domain" description="Protein kinase" evidence="13">
    <location>
        <begin position="467"/>
        <end position="725"/>
    </location>
</feature>
<dbReference type="EC" id="2.7.11.12" evidence="2"/>
<dbReference type="InterPro" id="IPR008271">
    <property type="entry name" value="Ser/Thr_kinase_AS"/>
</dbReference>
<accession>A0A7S3V066</accession>
<evidence type="ECO:0000259" key="15">
    <source>
        <dbReference type="PROSITE" id="PS51285"/>
    </source>
</evidence>
<protein>
    <recommendedName>
        <fullName evidence="2">cGMP-dependent protein kinase</fullName>
        <ecNumber evidence="2">2.7.11.12</ecNumber>
    </recommendedName>
</protein>
<comment type="catalytic activity">
    <reaction evidence="11">
        <text>L-seryl-[protein] + ATP = O-phospho-L-seryl-[protein] + ADP + H(+)</text>
        <dbReference type="Rhea" id="RHEA:17989"/>
        <dbReference type="Rhea" id="RHEA-COMP:9863"/>
        <dbReference type="Rhea" id="RHEA-COMP:11604"/>
        <dbReference type="ChEBI" id="CHEBI:15378"/>
        <dbReference type="ChEBI" id="CHEBI:29999"/>
        <dbReference type="ChEBI" id="CHEBI:30616"/>
        <dbReference type="ChEBI" id="CHEBI:83421"/>
        <dbReference type="ChEBI" id="CHEBI:456216"/>
        <dbReference type="EC" id="2.7.11.12"/>
    </reaction>
</comment>
<dbReference type="SMART" id="SM00220">
    <property type="entry name" value="S_TKc"/>
    <property type="match status" value="1"/>
</dbReference>
<evidence type="ECO:0000313" key="16">
    <source>
        <dbReference type="EMBL" id="CAE0442768.1"/>
    </source>
</evidence>
<evidence type="ECO:0000256" key="9">
    <source>
        <dbReference type="ARBA" id="ARBA00022992"/>
    </source>
</evidence>
<dbReference type="Gene3D" id="1.10.510.10">
    <property type="entry name" value="Transferase(Phosphotransferase) domain 1"/>
    <property type="match status" value="1"/>
</dbReference>
<sequence>MGLRRTYGTGYSQSSSAGGVVHEAADLGDISALLSYKGDRLVHNVEAEKKLVFAFKLRGRKGDLKARKKTLLLKRFKFPVVEKDEGSKKFIMEALSSNVFLSGLSKKQLICAVDAMEFEKISKMSTLITAGDVGDVFYLVHSGQFELKKDGRVIGYANGGDVFGEFALLYETPQDVSVVSTCNSEVWSLDSRVFRQIMAIPSSAYNEIENALRSMPLFKEPEMTADILRSIAAEASFVNFKKGSTIIQKGEIGNIMYFVVSGSVRSTKGTGKDFEFESGDYFGEHSMLSKQPRIANYFAQTDVTCVALYRDTFENHFTEDAKRLLDHNLSVRVLKSVPFVNDLQDGIRDALMDKFVLVEFKGGDVIISPNDAEKILYIVREGEVELRSHTNEVNLVTGDMFGDDVFLKSTKYTYEVVAKGSVRCFALDRSALENIFGTVTDFKDIFTAAYSGSGKRSNVDNLNFGDLEILDTIGTGSFGQVKLVEHKISRTPYALKVLPKGLIIQLHQQTNVINEKLILEKCNHPFIMKFFKSFHDEENIYIMTEVIHGGELYAYLRKYNGSTKKLPLADVRFYAACTVEAISYLHEKHFVYRDLKPENVMIDTKGYLRLVDFGFAKKCVYKTYTKCGTPEYFAPELLKGNGYNGSVDYWSIGVLVYEMIAGRTPFFKEDELQQAQSILENEVSFSDAFPAVEQDFISNLLVKDPKNRLGMLTNGSTDVKNHEWFIGLSWEKLYRKEIKAPFLPKRRLSKKTINDLKVPIPNEYADVEYSLIIQDQINSTDWSKHF</sequence>
<dbReference type="GO" id="GO:0030553">
    <property type="term" value="F:cGMP binding"/>
    <property type="evidence" value="ECO:0007669"/>
    <property type="project" value="UniProtKB-KW"/>
</dbReference>
<keyword evidence="6 12" id="KW-0547">Nucleotide-binding</keyword>
<evidence type="ECO:0000259" key="13">
    <source>
        <dbReference type="PROSITE" id="PS50011"/>
    </source>
</evidence>
<dbReference type="SUPFAM" id="SSF56112">
    <property type="entry name" value="Protein kinase-like (PK-like)"/>
    <property type="match status" value="1"/>
</dbReference>
<dbReference type="InterPro" id="IPR011009">
    <property type="entry name" value="Kinase-like_dom_sf"/>
</dbReference>
<dbReference type="PANTHER" id="PTHR24353:SF143">
    <property type="entry name" value="PROTEIN KINASE DOMAIN-CONTAINING PROTEIN"/>
    <property type="match status" value="1"/>
</dbReference>
<feature type="binding site" evidence="12">
    <location>
        <position position="496"/>
    </location>
    <ligand>
        <name>ATP</name>
        <dbReference type="ChEBI" id="CHEBI:30616"/>
    </ligand>
</feature>
<dbReference type="InterPro" id="IPR000719">
    <property type="entry name" value="Prot_kinase_dom"/>
</dbReference>
<dbReference type="CDD" id="cd00038">
    <property type="entry name" value="CAP_ED"/>
    <property type="match status" value="3"/>
</dbReference>
<dbReference type="InterPro" id="IPR018490">
    <property type="entry name" value="cNMP-bd_dom_sf"/>
</dbReference>
<keyword evidence="4" id="KW-0140">cGMP</keyword>
<dbReference type="Pfam" id="PF00027">
    <property type="entry name" value="cNMP_binding"/>
    <property type="match status" value="3"/>
</dbReference>
<organism evidence="16">
    <name type="scientific">Aplanochytrium stocchinoi</name>
    <dbReference type="NCBI Taxonomy" id="215587"/>
    <lineage>
        <taxon>Eukaryota</taxon>
        <taxon>Sar</taxon>
        <taxon>Stramenopiles</taxon>
        <taxon>Bigyra</taxon>
        <taxon>Labyrinthulomycetes</taxon>
        <taxon>Thraustochytrida</taxon>
        <taxon>Thraustochytriidae</taxon>
        <taxon>Aplanochytrium</taxon>
    </lineage>
</organism>
<dbReference type="PROSITE" id="PS00888">
    <property type="entry name" value="CNMP_BINDING_1"/>
    <property type="match status" value="2"/>
</dbReference>
<dbReference type="FunFam" id="3.30.200.20:FF:000042">
    <property type="entry name" value="Aurora kinase A"/>
    <property type="match status" value="1"/>
</dbReference>
<dbReference type="PROSITE" id="PS50011">
    <property type="entry name" value="PROTEIN_KINASE_DOM"/>
    <property type="match status" value="1"/>
</dbReference>
<evidence type="ECO:0000256" key="10">
    <source>
        <dbReference type="ARBA" id="ARBA00047298"/>
    </source>
</evidence>
<dbReference type="SUPFAM" id="SSF51206">
    <property type="entry name" value="cAMP-binding domain-like"/>
    <property type="match status" value="3"/>
</dbReference>
<dbReference type="SMART" id="SM00100">
    <property type="entry name" value="cNMP"/>
    <property type="match status" value="3"/>
</dbReference>
<gene>
    <name evidence="16" type="ORF">ASTO00021_LOCUS12878</name>
</gene>
<keyword evidence="8 12" id="KW-0067">ATP-binding</keyword>
<dbReference type="InterPro" id="IPR018488">
    <property type="entry name" value="cNMP-bd_CS"/>
</dbReference>
<keyword evidence="9" id="KW-0142">cGMP-binding</keyword>
<dbReference type="GO" id="GO:0046872">
    <property type="term" value="F:metal ion binding"/>
    <property type="evidence" value="ECO:0007669"/>
    <property type="project" value="UniProtKB-KW"/>
</dbReference>
<dbReference type="InterPro" id="IPR000961">
    <property type="entry name" value="AGC-kinase_C"/>
</dbReference>
<dbReference type="PROSITE" id="PS00107">
    <property type="entry name" value="PROTEIN_KINASE_ATP"/>
    <property type="match status" value="1"/>
</dbReference>
<evidence type="ECO:0000256" key="6">
    <source>
        <dbReference type="ARBA" id="ARBA00022741"/>
    </source>
</evidence>